<evidence type="ECO:0000313" key="3">
    <source>
        <dbReference type="Proteomes" id="UP001500683"/>
    </source>
</evidence>
<evidence type="ECO:0000313" key="2">
    <source>
        <dbReference type="EMBL" id="GAA4058508.1"/>
    </source>
</evidence>
<name>A0ABP7V3H8_9ACTN</name>
<protein>
    <submittedName>
        <fullName evidence="2">Uncharacterized protein</fullName>
    </submittedName>
</protein>
<proteinExistence type="predicted"/>
<accession>A0ABP7V3H8</accession>
<keyword evidence="3" id="KW-1185">Reference proteome</keyword>
<comment type="caution">
    <text evidence="2">The sequence shown here is derived from an EMBL/GenBank/DDBJ whole genome shotgun (WGS) entry which is preliminary data.</text>
</comment>
<feature type="region of interest" description="Disordered" evidence="1">
    <location>
        <begin position="68"/>
        <end position="112"/>
    </location>
</feature>
<dbReference type="Proteomes" id="UP001500683">
    <property type="component" value="Unassembled WGS sequence"/>
</dbReference>
<dbReference type="RefSeq" id="WP_344940843.1">
    <property type="nucleotide sequence ID" value="NZ_BAAAZG010000001.1"/>
</dbReference>
<gene>
    <name evidence="2" type="ORF">GCM10022214_08480</name>
</gene>
<dbReference type="EMBL" id="BAAAZG010000001">
    <property type="protein sequence ID" value="GAA4058508.1"/>
    <property type="molecule type" value="Genomic_DNA"/>
</dbReference>
<evidence type="ECO:0000256" key="1">
    <source>
        <dbReference type="SAM" id="MobiDB-lite"/>
    </source>
</evidence>
<organism evidence="2 3">
    <name type="scientific">Actinomadura miaoliensis</name>
    <dbReference type="NCBI Taxonomy" id="430685"/>
    <lineage>
        <taxon>Bacteria</taxon>
        <taxon>Bacillati</taxon>
        <taxon>Actinomycetota</taxon>
        <taxon>Actinomycetes</taxon>
        <taxon>Streptosporangiales</taxon>
        <taxon>Thermomonosporaceae</taxon>
        <taxon>Actinomadura</taxon>
    </lineage>
</organism>
<sequence length="132" mass="15012">MTVPPAPAGPVKWDTHAVTTYLRRRYPRVQVWWSEPNQAWMAIVLRPTSHPVGDELLEAVTPAELERRLQAAGVRPVRPQQAAPTPAQHSAPDRSSPPRPALRPVYGRHEAPRPPWWRRVVGAFVQLDDNEW</sequence>
<reference evidence="3" key="1">
    <citation type="journal article" date="2019" name="Int. J. Syst. Evol. Microbiol.">
        <title>The Global Catalogue of Microorganisms (GCM) 10K type strain sequencing project: providing services to taxonomists for standard genome sequencing and annotation.</title>
        <authorList>
            <consortium name="The Broad Institute Genomics Platform"/>
            <consortium name="The Broad Institute Genome Sequencing Center for Infectious Disease"/>
            <person name="Wu L."/>
            <person name="Ma J."/>
        </authorList>
    </citation>
    <scope>NUCLEOTIDE SEQUENCE [LARGE SCALE GENOMIC DNA]</scope>
    <source>
        <strain evidence="3">JCM 16702</strain>
    </source>
</reference>